<dbReference type="OrthoDB" id="8440449at2759"/>
<dbReference type="SMART" id="SM00020">
    <property type="entry name" value="Tryp_SPc"/>
    <property type="match status" value="1"/>
</dbReference>
<name>A0A6J2PK39_COTGO</name>
<dbReference type="Gene3D" id="2.40.10.10">
    <property type="entry name" value="Trypsin-like serine proteases"/>
    <property type="match status" value="2"/>
</dbReference>
<feature type="domain" description="Peptidase S1" evidence="5">
    <location>
        <begin position="1"/>
        <end position="211"/>
    </location>
</feature>
<keyword evidence="1" id="KW-0645">Protease</keyword>
<dbReference type="InterPro" id="IPR001254">
    <property type="entry name" value="Trypsin_dom"/>
</dbReference>
<proteinExistence type="predicted"/>
<dbReference type="PRINTS" id="PR00722">
    <property type="entry name" value="CHYMOTRYPSIN"/>
</dbReference>
<sequence>MPYMVSLKNHSGHLCGGFLVSEDFVLTAAHCDLGPMWVVLGIHNLKRLGGKIRYIEKEYKPTQYDNVGTGKDLMLLKLTEKAEMDNSIQTIPLPSSEMNIQENKQCRVAGWGSTSTGGKSVDKLRAVNVSLMKRHECEKKWPNLPLNVICAGGYPTKQGFCQGDSGGPLVCDGIAVGVVSFNNGGNCSYPDVPNVYTDIFKYLPWINSIISP</sequence>
<dbReference type="GO" id="GO:0006508">
    <property type="term" value="P:proteolysis"/>
    <property type="evidence" value="ECO:0007669"/>
    <property type="project" value="UniProtKB-KW"/>
</dbReference>
<dbReference type="AlphaFoldDB" id="A0A6J2PK39"/>
<dbReference type="CDD" id="cd00190">
    <property type="entry name" value="Tryp_SPc"/>
    <property type="match status" value="1"/>
</dbReference>
<accession>A0A6J2PK39</accession>
<dbReference type="Proteomes" id="UP000504630">
    <property type="component" value="Chromosome 4"/>
</dbReference>
<dbReference type="PANTHER" id="PTHR24271:SF87">
    <property type="entry name" value="ARGININE ESTERASE-LIKE-RELATED"/>
    <property type="match status" value="1"/>
</dbReference>
<protein>
    <submittedName>
        <fullName evidence="7">Mast cell protease 1A-like</fullName>
    </submittedName>
</protein>
<dbReference type="FunFam" id="2.40.10.10:FF:000036">
    <property type="entry name" value="Trypsin beta"/>
    <property type="match status" value="1"/>
</dbReference>
<dbReference type="Pfam" id="PF00089">
    <property type="entry name" value="Trypsin"/>
    <property type="match status" value="1"/>
</dbReference>
<dbReference type="InterPro" id="IPR001314">
    <property type="entry name" value="Peptidase_S1A"/>
</dbReference>
<dbReference type="GeneID" id="115006985"/>
<dbReference type="PROSITE" id="PS50240">
    <property type="entry name" value="TRYPSIN_DOM"/>
    <property type="match status" value="1"/>
</dbReference>
<evidence type="ECO:0000259" key="5">
    <source>
        <dbReference type="PROSITE" id="PS50240"/>
    </source>
</evidence>
<gene>
    <name evidence="7" type="primary">LOC115006985</name>
</gene>
<dbReference type="FunCoup" id="A0A6J2PK39">
    <property type="interactions" value="10"/>
</dbReference>
<evidence type="ECO:0000256" key="2">
    <source>
        <dbReference type="ARBA" id="ARBA00022801"/>
    </source>
</evidence>
<evidence type="ECO:0000313" key="6">
    <source>
        <dbReference type="Proteomes" id="UP000504630"/>
    </source>
</evidence>
<evidence type="ECO:0000313" key="7">
    <source>
        <dbReference type="RefSeq" id="XP_029285477.1"/>
    </source>
</evidence>
<keyword evidence="6" id="KW-1185">Reference proteome</keyword>
<evidence type="ECO:0000256" key="4">
    <source>
        <dbReference type="ARBA" id="ARBA00023157"/>
    </source>
</evidence>
<dbReference type="SUPFAM" id="SSF50494">
    <property type="entry name" value="Trypsin-like serine proteases"/>
    <property type="match status" value="1"/>
</dbReference>
<dbReference type="RefSeq" id="XP_029285477.1">
    <property type="nucleotide sequence ID" value="XM_029429617.1"/>
</dbReference>
<dbReference type="PROSITE" id="PS00134">
    <property type="entry name" value="TRYPSIN_HIS"/>
    <property type="match status" value="1"/>
</dbReference>
<organism evidence="6 7">
    <name type="scientific">Cottoperca gobio</name>
    <name type="common">Frogmouth</name>
    <name type="synonym">Aphritis gobio</name>
    <dbReference type="NCBI Taxonomy" id="56716"/>
    <lineage>
        <taxon>Eukaryota</taxon>
        <taxon>Metazoa</taxon>
        <taxon>Chordata</taxon>
        <taxon>Craniata</taxon>
        <taxon>Vertebrata</taxon>
        <taxon>Euteleostomi</taxon>
        <taxon>Actinopterygii</taxon>
        <taxon>Neopterygii</taxon>
        <taxon>Teleostei</taxon>
        <taxon>Neoteleostei</taxon>
        <taxon>Acanthomorphata</taxon>
        <taxon>Eupercaria</taxon>
        <taxon>Perciformes</taxon>
        <taxon>Notothenioidei</taxon>
        <taxon>Bovichtidae</taxon>
        <taxon>Cottoperca</taxon>
    </lineage>
</organism>
<dbReference type="InterPro" id="IPR009003">
    <property type="entry name" value="Peptidase_S1_PA"/>
</dbReference>
<dbReference type="GO" id="GO:0004252">
    <property type="term" value="F:serine-type endopeptidase activity"/>
    <property type="evidence" value="ECO:0007669"/>
    <property type="project" value="InterPro"/>
</dbReference>
<dbReference type="PANTHER" id="PTHR24271">
    <property type="entry name" value="KALLIKREIN-RELATED"/>
    <property type="match status" value="1"/>
</dbReference>
<evidence type="ECO:0000256" key="1">
    <source>
        <dbReference type="ARBA" id="ARBA00022670"/>
    </source>
</evidence>
<reference evidence="7" key="1">
    <citation type="submission" date="2025-08" db="UniProtKB">
        <authorList>
            <consortium name="RefSeq"/>
        </authorList>
    </citation>
    <scope>IDENTIFICATION</scope>
</reference>
<dbReference type="KEGG" id="cgob:115006985"/>
<keyword evidence="3" id="KW-0720">Serine protease</keyword>
<dbReference type="InterPro" id="IPR043504">
    <property type="entry name" value="Peptidase_S1_PA_chymotrypsin"/>
</dbReference>
<dbReference type="InParanoid" id="A0A6J2PK39"/>
<keyword evidence="2" id="KW-0378">Hydrolase</keyword>
<dbReference type="InterPro" id="IPR018114">
    <property type="entry name" value="TRYPSIN_HIS"/>
</dbReference>
<keyword evidence="4" id="KW-1015">Disulfide bond</keyword>
<evidence type="ECO:0000256" key="3">
    <source>
        <dbReference type="ARBA" id="ARBA00022825"/>
    </source>
</evidence>